<proteinExistence type="predicted"/>
<dbReference type="RefSeq" id="WP_138002809.1">
    <property type="nucleotide sequence ID" value="NZ_CAUSDN010000045.1"/>
</dbReference>
<dbReference type="InterPro" id="IPR003593">
    <property type="entry name" value="AAA+_ATPase"/>
</dbReference>
<dbReference type="FunFam" id="3.40.50.300:FF:000134">
    <property type="entry name" value="Iron-enterobactin ABC transporter ATP-binding protein"/>
    <property type="match status" value="1"/>
</dbReference>
<protein>
    <submittedName>
        <fullName evidence="5">Putative ABC transporter ATP-binding protein</fullName>
    </submittedName>
</protein>
<dbReference type="SUPFAM" id="SSF52540">
    <property type="entry name" value="P-loop containing nucleoside triphosphate hydrolases"/>
    <property type="match status" value="1"/>
</dbReference>
<keyword evidence="2" id="KW-0547">Nucleotide-binding</keyword>
<dbReference type="PROSITE" id="PS50893">
    <property type="entry name" value="ABC_TRANSPORTER_2"/>
    <property type="match status" value="1"/>
</dbReference>
<feature type="domain" description="ABC transporter" evidence="4">
    <location>
        <begin position="3"/>
        <end position="241"/>
    </location>
</feature>
<dbReference type="AlphaFoldDB" id="A0A4V6HRQ6"/>
<dbReference type="STRING" id="180332.GCA_000797495_03339"/>
<dbReference type="Gene3D" id="3.40.50.300">
    <property type="entry name" value="P-loop containing nucleotide triphosphate hydrolases"/>
    <property type="match status" value="1"/>
</dbReference>
<dbReference type="PANTHER" id="PTHR42734">
    <property type="entry name" value="METAL TRANSPORT SYSTEM ATP-BINDING PROTEIN TM_0124-RELATED"/>
    <property type="match status" value="1"/>
</dbReference>
<keyword evidence="3 5" id="KW-0067">ATP-binding</keyword>
<dbReference type="CDD" id="cd03214">
    <property type="entry name" value="ABC_Iron-Siderophores_B12_Hemin"/>
    <property type="match status" value="1"/>
</dbReference>
<dbReference type="PANTHER" id="PTHR42734:SF19">
    <property type="entry name" value="IRON COMPOUNDS ABC TRANSPORTER, ATP-BINDING PROTEIN"/>
    <property type="match status" value="1"/>
</dbReference>
<evidence type="ECO:0000256" key="3">
    <source>
        <dbReference type="ARBA" id="ARBA00022840"/>
    </source>
</evidence>
<evidence type="ECO:0000259" key="4">
    <source>
        <dbReference type="PROSITE" id="PS50893"/>
    </source>
</evidence>
<gene>
    <name evidence="5" type="ORF">DSM106044_03068</name>
</gene>
<sequence>MILEVKDLAFSYHSDHSRMLFQDVNFTLQKGEIFSILGANGAGKSTLLNCLANLLRPAKGQILLNGHNLTDSSLKKIAQTIGYVPQSHTPAYAYSTEEFIVMGRAPYLGLCAQPGEQDYELVREAMGELGITHLSERPYTELSGGERQQVIIARAIVQQPDIIMLDEPTNHLDYGNQLRMIQLIQRLAQKGYSVIITSHMPDHVLLLGGAVGMLGTDGRLQVGSTEEIMTEENLKRLYDIDVHMVYIKEVGRKACVAGKMESSKKEGSEMEGI</sequence>
<evidence type="ECO:0000256" key="1">
    <source>
        <dbReference type="ARBA" id="ARBA00022448"/>
    </source>
</evidence>
<evidence type="ECO:0000313" key="5">
    <source>
        <dbReference type="EMBL" id="TLC99977.1"/>
    </source>
</evidence>
<dbReference type="Pfam" id="PF00005">
    <property type="entry name" value="ABC_tran"/>
    <property type="match status" value="1"/>
</dbReference>
<comment type="caution">
    <text evidence="5">The sequence shown here is derived from an EMBL/GenBank/DDBJ whole genome shotgun (WGS) entry which is preliminary data.</text>
</comment>
<dbReference type="GO" id="GO:0005524">
    <property type="term" value="F:ATP binding"/>
    <property type="evidence" value="ECO:0007669"/>
    <property type="project" value="UniProtKB-KW"/>
</dbReference>
<dbReference type="Proteomes" id="UP000306509">
    <property type="component" value="Unassembled WGS sequence"/>
</dbReference>
<dbReference type="GO" id="GO:0016887">
    <property type="term" value="F:ATP hydrolysis activity"/>
    <property type="evidence" value="ECO:0007669"/>
    <property type="project" value="InterPro"/>
</dbReference>
<name>A0A4V6HRQ6_9FIRM</name>
<evidence type="ECO:0000256" key="2">
    <source>
        <dbReference type="ARBA" id="ARBA00022741"/>
    </source>
</evidence>
<organism evidence="5 6">
    <name type="scientific">Robinsoniella peoriensis</name>
    <dbReference type="NCBI Taxonomy" id="180332"/>
    <lineage>
        <taxon>Bacteria</taxon>
        <taxon>Bacillati</taxon>
        <taxon>Bacillota</taxon>
        <taxon>Clostridia</taxon>
        <taxon>Lachnospirales</taxon>
        <taxon>Lachnospiraceae</taxon>
        <taxon>Robinsoniella</taxon>
    </lineage>
</organism>
<reference evidence="5 6" key="1">
    <citation type="journal article" date="2019" name="Anaerobe">
        <title>Detection of Robinsoniella peoriensis in multiple bone samples of a trauma patient.</title>
        <authorList>
            <person name="Schrottner P."/>
            <person name="Hartwich K."/>
            <person name="Bunk B."/>
            <person name="Schober I."/>
            <person name="Helbig S."/>
            <person name="Rudolph W.W."/>
            <person name="Gunzer F."/>
        </authorList>
    </citation>
    <scope>NUCLEOTIDE SEQUENCE [LARGE SCALE GENOMIC DNA]</scope>
    <source>
        <strain evidence="5 6">DSM 106044</strain>
    </source>
</reference>
<accession>A0A4V6HRQ6</accession>
<keyword evidence="1" id="KW-0813">Transport</keyword>
<dbReference type="InterPro" id="IPR003439">
    <property type="entry name" value="ABC_transporter-like_ATP-bd"/>
</dbReference>
<dbReference type="InterPro" id="IPR027417">
    <property type="entry name" value="P-loop_NTPase"/>
</dbReference>
<dbReference type="SMART" id="SM00382">
    <property type="entry name" value="AAA"/>
    <property type="match status" value="1"/>
</dbReference>
<keyword evidence="6" id="KW-1185">Reference proteome</keyword>
<dbReference type="InterPro" id="IPR050153">
    <property type="entry name" value="Metal_Ion_Import_ABC"/>
</dbReference>
<evidence type="ECO:0000313" key="6">
    <source>
        <dbReference type="Proteomes" id="UP000306509"/>
    </source>
</evidence>
<dbReference type="EMBL" id="QGQD01000060">
    <property type="protein sequence ID" value="TLC99977.1"/>
    <property type="molecule type" value="Genomic_DNA"/>
</dbReference>